<dbReference type="OrthoDB" id="7371345at2759"/>
<accession>A0A4C1WUQ6</accession>
<dbReference type="Proteomes" id="UP000299102">
    <property type="component" value="Unassembled WGS sequence"/>
</dbReference>
<sequence length="177" mass="19573">MTSKFYQPIEKGVELIAEGTTAYHAEYNGLYPRLARELTDNSLCGLKHIDTIPQIITHITGTRRSPWTNAMRIKGQWLHEVGLAARVRAKWRIRPPPCRETLLAEQVKIGDVTPLLLVTLGGAVLSVFILICEQVTNTVATPPLPLHHFTPPPSDIISYQRGQQCTGDSSGVTNDHG</sequence>
<organism evidence="1 2">
    <name type="scientific">Eumeta variegata</name>
    <name type="common">Bagworm moth</name>
    <name type="synonym">Eumeta japonica</name>
    <dbReference type="NCBI Taxonomy" id="151549"/>
    <lineage>
        <taxon>Eukaryota</taxon>
        <taxon>Metazoa</taxon>
        <taxon>Ecdysozoa</taxon>
        <taxon>Arthropoda</taxon>
        <taxon>Hexapoda</taxon>
        <taxon>Insecta</taxon>
        <taxon>Pterygota</taxon>
        <taxon>Neoptera</taxon>
        <taxon>Endopterygota</taxon>
        <taxon>Lepidoptera</taxon>
        <taxon>Glossata</taxon>
        <taxon>Ditrysia</taxon>
        <taxon>Tineoidea</taxon>
        <taxon>Psychidae</taxon>
        <taxon>Oiketicinae</taxon>
        <taxon>Eumeta</taxon>
    </lineage>
</organism>
<evidence type="ECO:0000313" key="2">
    <source>
        <dbReference type="Proteomes" id="UP000299102"/>
    </source>
</evidence>
<reference evidence="1 2" key="1">
    <citation type="journal article" date="2019" name="Commun. Biol.">
        <title>The bagworm genome reveals a unique fibroin gene that provides high tensile strength.</title>
        <authorList>
            <person name="Kono N."/>
            <person name="Nakamura H."/>
            <person name="Ohtoshi R."/>
            <person name="Tomita M."/>
            <person name="Numata K."/>
            <person name="Arakawa K."/>
        </authorList>
    </citation>
    <scope>NUCLEOTIDE SEQUENCE [LARGE SCALE GENOMIC DNA]</scope>
</reference>
<dbReference type="EMBL" id="BGZK01000651">
    <property type="protein sequence ID" value="GBP54623.1"/>
    <property type="molecule type" value="Genomic_DNA"/>
</dbReference>
<comment type="caution">
    <text evidence="1">The sequence shown here is derived from an EMBL/GenBank/DDBJ whole genome shotgun (WGS) entry which is preliminary data.</text>
</comment>
<gene>
    <name evidence="1" type="ORF">EVAR_35885_1</name>
</gene>
<name>A0A4C1WUQ6_EUMVA</name>
<protein>
    <submittedName>
        <fullName evidence="1">Uncharacterized protein</fullName>
    </submittedName>
</protein>
<keyword evidence="2" id="KW-1185">Reference proteome</keyword>
<dbReference type="AlphaFoldDB" id="A0A4C1WUQ6"/>
<dbReference type="STRING" id="151549.A0A4C1WUQ6"/>
<evidence type="ECO:0000313" key="1">
    <source>
        <dbReference type="EMBL" id="GBP54623.1"/>
    </source>
</evidence>
<proteinExistence type="predicted"/>